<dbReference type="EMBL" id="JH159151">
    <property type="protein sequence ID" value="EGZ26595.1"/>
    <property type="molecule type" value="Genomic_DNA"/>
</dbReference>
<accession>G4YI08</accession>
<sequence>MYQCVRRSSSQSQPRIDSVRRKAEPQSQHAQGGASCRSEPKSGLYAVAPWQFDKLDADLVATLVGKYGYSEVLAVQTESNRLAAVASAARDGKLDVMKQLFKGDRERFTGTQRIIRAAVQSGHKGVVQWLRQHVDFEERYAWTFSPRVGRTRPRGEDDMPFGMQMLLGFGRRRLM</sequence>
<dbReference type="InParanoid" id="G4YI08"/>
<evidence type="ECO:0008006" key="4">
    <source>
        <dbReference type="Google" id="ProtNLM"/>
    </source>
</evidence>
<dbReference type="SMR" id="G4YI08"/>
<dbReference type="KEGG" id="psoj:PHYSODRAFT_292902"/>
<reference evidence="2 3" key="1">
    <citation type="journal article" date="2006" name="Science">
        <title>Phytophthora genome sequences uncover evolutionary origins and mechanisms of pathogenesis.</title>
        <authorList>
            <person name="Tyler B.M."/>
            <person name="Tripathy S."/>
            <person name="Zhang X."/>
            <person name="Dehal P."/>
            <person name="Jiang R.H."/>
            <person name="Aerts A."/>
            <person name="Arredondo F.D."/>
            <person name="Baxter L."/>
            <person name="Bensasson D."/>
            <person name="Beynon J.L."/>
            <person name="Chapman J."/>
            <person name="Damasceno C.M."/>
            <person name="Dorrance A.E."/>
            <person name="Dou D."/>
            <person name="Dickerman A.W."/>
            <person name="Dubchak I.L."/>
            <person name="Garbelotto M."/>
            <person name="Gijzen M."/>
            <person name="Gordon S.G."/>
            <person name="Govers F."/>
            <person name="Grunwald N.J."/>
            <person name="Huang W."/>
            <person name="Ivors K.L."/>
            <person name="Jones R.W."/>
            <person name="Kamoun S."/>
            <person name="Krampis K."/>
            <person name="Lamour K.H."/>
            <person name="Lee M.K."/>
            <person name="McDonald W.H."/>
            <person name="Medina M."/>
            <person name="Meijer H.J."/>
            <person name="Nordberg E.K."/>
            <person name="Maclean D.J."/>
            <person name="Ospina-Giraldo M.D."/>
            <person name="Morris P.F."/>
            <person name="Phuntumart V."/>
            <person name="Putnam N.H."/>
            <person name="Rash S."/>
            <person name="Rose J.K."/>
            <person name="Sakihama Y."/>
            <person name="Salamov A.A."/>
            <person name="Savidor A."/>
            <person name="Scheuring C.F."/>
            <person name="Smith B.M."/>
            <person name="Sobral B.W."/>
            <person name="Terry A."/>
            <person name="Torto-Alalibo T.A."/>
            <person name="Win J."/>
            <person name="Xu Z."/>
            <person name="Zhang H."/>
            <person name="Grigoriev I.V."/>
            <person name="Rokhsar D.S."/>
            <person name="Boore J.L."/>
        </authorList>
    </citation>
    <scope>NUCLEOTIDE SEQUENCE [LARGE SCALE GENOMIC DNA]</scope>
    <source>
        <strain evidence="2 3">P6497</strain>
    </source>
</reference>
<evidence type="ECO:0000256" key="1">
    <source>
        <dbReference type="SAM" id="MobiDB-lite"/>
    </source>
</evidence>
<proteinExistence type="predicted"/>
<gene>
    <name evidence="2" type="ORF">PHYSODRAFT_292902</name>
</gene>
<feature type="compositionally biased region" description="Polar residues" evidence="1">
    <location>
        <begin position="1"/>
        <end position="15"/>
    </location>
</feature>
<dbReference type="SUPFAM" id="SSF140860">
    <property type="entry name" value="Pseudo ankyrin repeat-like"/>
    <property type="match status" value="1"/>
</dbReference>
<dbReference type="Proteomes" id="UP000002640">
    <property type="component" value="Unassembled WGS sequence"/>
</dbReference>
<evidence type="ECO:0000313" key="3">
    <source>
        <dbReference type="Proteomes" id="UP000002640"/>
    </source>
</evidence>
<keyword evidence="3" id="KW-1185">Reference proteome</keyword>
<protein>
    <recommendedName>
        <fullName evidence="4">Ankyrin repeat protein</fullName>
    </recommendedName>
</protein>
<name>G4YI08_PHYSP</name>
<dbReference type="RefSeq" id="XP_009513870.1">
    <property type="nucleotide sequence ID" value="XM_009515575.1"/>
</dbReference>
<organism evidence="2 3">
    <name type="scientific">Phytophthora sojae (strain P6497)</name>
    <name type="common">Soybean stem and root rot agent</name>
    <name type="synonym">Phytophthora megasperma f. sp. glycines</name>
    <dbReference type="NCBI Taxonomy" id="1094619"/>
    <lineage>
        <taxon>Eukaryota</taxon>
        <taxon>Sar</taxon>
        <taxon>Stramenopiles</taxon>
        <taxon>Oomycota</taxon>
        <taxon>Peronosporomycetes</taxon>
        <taxon>Peronosporales</taxon>
        <taxon>Peronosporaceae</taxon>
        <taxon>Phytophthora</taxon>
    </lineage>
</organism>
<dbReference type="AlphaFoldDB" id="G4YI08"/>
<evidence type="ECO:0000313" key="2">
    <source>
        <dbReference type="EMBL" id="EGZ26595.1"/>
    </source>
</evidence>
<dbReference type="GeneID" id="20640919"/>
<feature type="region of interest" description="Disordered" evidence="1">
    <location>
        <begin position="1"/>
        <end position="39"/>
    </location>
</feature>